<keyword evidence="1" id="KW-0413">Isomerase</keyword>
<evidence type="ECO:0000256" key="1">
    <source>
        <dbReference type="PROSITE-ProRule" id="PRU01385"/>
    </source>
</evidence>
<name>A0A4Q9LA17_9MICR</name>
<dbReference type="InterPro" id="IPR034136">
    <property type="entry name" value="TOPRIM_Topo6A/Spo11"/>
</dbReference>
<dbReference type="GO" id="GO:0003677">
    <property type="term" value="F:DNA binding"/>
    <property type="evidence" value="ECO:0007669"/>
    <property type="project" value="UniProtKB-UniRule"/>
</dbReference>
<proteinExistence type="inferred from homology"/>
<dbReference type="PROSITE" id="PS52041">
    <property type="entry name" value="TOPO_IIB"/>
    <property type="match status" value="1"/>
</dbReference>
<dbReference type="Proteomes" id="UP000292362">
    <property type="component" value="Unassembled WGS sequence"/>
</dbReference>
<dbReference type="CDD" id="cd00223">
    <property type="entry name" value="TOPRIM_TopoIIB_SPO"/>
    <property type="match status" value="1"/>
</dbReference>
<dbReference type="VEuPathDB" id="MicrosporidiaDB:CWI37_0263p0040"/>
<organism evidence="3 4">
    <name type="scientific">Hamiltosporidium tvaerminnensis</name>
    <dbReference type="NCBI Taxonomy" id="1176355"/>
    <lineage>
        <taxon>Eukaryota</taxon>
        <taxon>Fungi</taxon>
        <taxon>Fungi incertae sedis</taxon>
        <taxon>Microsporidia</taxon>
        <taxon>Dubosqiidae</taxon>
        <taxon>Hamiltosporidium</taxon>
    </lineage>
</organism>
<dbReference type="AlphaFoldDB" id="A0A4Q9LA17"/>
<comment type="similarity">
    <text evidence="1">Belongs to the TOP6A family.</text>
</comment>
<dbReference type="InterPro" id="IPR036078">
    <property type="entry name" value="Spo11/TopoVI_A_sf"/>
</dbReference>
<evidence type="ECO:0000313" key="3">
    <source>
        <dbReference type="EMBL" id="TBU03630.1"/>
    </source>
</evidence>
<dbReference type="EMBL" id="PITJ01000263">
    <property type="protein sequence ID" value="TBU03630.1"/>
    <property type="molecule type" value="Genomic_DNA"/>
</dbReference>
<dbReference type="Pfam" id="PF21180">
    <property type="entry name" value="TOP6A-Spo11_Toprim"/>
    <property type="match status" value="1"/>
</dbReference>
<accession>A0A4Q9LA17</accession>
<evidence type="ECO:0000313" key="4">
    <source>
        <dbReference type="Proteomes" id="UP000292362"/>
    </source>
</evidence>
<feature type="domain" description="Topoisomerase 6 subunit A/Spo11 TOPRIM" evidence="2">
    <location>
        <begin position="128"/>
        <end position="286"/>
    </location>
</feature>
<dbReference type="PANTHER" id="PTHR10848:SF0">
    <property type="entry name" value="MEIOTIC RECOMBINATION PROTEIN SPO11"/>
    <property type="match status" value="1"/>
</dbReference>
<keyword evidence="1" id="KW-0799">Topoisomerase</keyword>
<protein>
    <submittedName>
        <fullName evidence="3">Spo11-like meiosis-specific protein</fullName>
    </submittedName>
</protein>
<dbReference type="SUPFAM" id="SSF56726">
    <property type="entry name" value="DNA topoisomerase IV, alpha subunit"/>
    <property type="match status" value="1"/>
</dbReference>
<comment type="catalytic activity">
    <reaction evidence="1">
        <text>ATP-dependent breakage, passage and rejoining of double-stranded DNA.</text>
        <dbReference type="EC" id="5.6.2.2"/>
    </reaction>
</comment>
<comment type="caution">
    <text evidence="3">The sequence shown here is derived from an EMBL/GenBank/DDBJ whole genome shotgun (WGS) entry which is preliminary data.</text>
</comment>
<dbReference type="Gene3D" id="3.40.1360.10">
    <property type="match status" value="1"/>
</dbReference>
<reference evidence="3 4" key="1">
    <citation type="submission" date="2017-12" db="EMBL/GenBank/DDBJ databases">
        <authorList>
            <person name="Pombert J.-F."/>
            <person name="Haag K.L."/>
            <person name="Ebert D."/>
        </authorList>
    </citation>
    <scope>NUCLEOTIDE SEQUENCE [LARGE SCALE GENOMIC DNA]</scope>
    <source>
        <strain evidence="3">FI-OER-3-3</strain>
    </source>
</reference>
<dbReference type="GO" id="GO:0003918">
    <property type="term" value="F:DNA topoisomerase type II (double strand cut, ATP-hydrolyzing) activity"/>
    <property type="evidence" value="ECO:0007669"/>
    <property type="project" value="UniProtKB-UniRule"/>
</dbReference>
<sequence length="289" mass="34272">MHEKIIEIIKEETKRLIDSKITKNFVQRLKFYEILFEMNTSSLSKNVREIFYISPNVFLNQNVIVTMANNFIKKYNLTYEDLLITASYKGLFCGPIEIYYSDYSTKMTGILIPELKNVIKITTSYKNVLIIEKESFFTFLIELNKKNYFIKNTILITGKGYPCVNTRKFLSFLCVNFYGIFDFDPYGLHIYSVYKYGSAINKDLKILTLKRIGISSTDVFKYKINENETIPLNCHDYKKIEYLYKINEPDMVVDLDFLKGYSRKMEIEIFCLREEYFIINYLKEKISNL</sequence>
<keyword evidence="1" id="KW-0238">DNA-binding</keyword>
<dbReference type="InterPro" id="IPR002815">
    <property type="entry name" value="Spo11/TopoVI_A"/>
</dbReference>
<dbReference type="PANTHER" id="PTHR10848">
    <property type="entry name" value="MEIOTIC RECOMBINATION PROTEIN SPO11"/>
    <property type="match status" value="1"/>
</dbReference>
<feature type="active site" description="O-(5'-phospho-DNA)-tyrosine intermediate" evidence="1">
    <location>
        <position position="52"/>
    </location>
</feature>
<evidence type="ECO:0000259" key="2">
    <source>
        <dbReference type="Pfam" id="PF21180"/>
    </source>
</evidence>
<gene>
    <name evidence="3" type="ORF">CWI37_0263p0040</name>
</gene>
<dbReference type="PRINTS" id="PR01550">
    <property type="entry name" value="TOP6AFAMILY"/>
</dbReference>
<dbReference type="GO" id="GO:0005694">
    <property type="term" value="C:chromosome"/>
    <property type="evidence" value="ECO:0007669"/>
    <property type="project" value="InterPro"/>
</dbReference>